<dbReference type="AlphaFoldDB" id="A0A0F9Q392"/>
<proteinExistence type="predicted"/>
<accession>A0A0F9Q392</accession>
<sequence length="98" mass="11599">MKYRAFIKWEAPDGRVGEWIEPLGEYQSLWEEEGGICWFLWSDGNYSCDCNRSLFFLDEEWDCGESIKITQAYAFAVDEKGVVFVRDEYSETEKKENK</sequence>
<organism evidence="1">
    <name type="scientific">marine sediment metagenome</name>
    <dbReference type="NCBI Taxonomy" id="412755"/>
    <lineage>
        <taxon>unclassified sequences</taxon>
        <taxon>metagenomes</taxon>
        <taxon>ecological metagenomes</taxon>
    </lineage>
</organism>
<gene>
    <name evidence="1" type="ORF">LCGC14_1143750</name>
</gene>
<protein>
    <submittedName>
        <fullName evidence="1">Uncharacterized protein</fullName>
    </submittedName>
</protein>
<reference evidence="1" key="1">
    <citation type="journal article" date="2015" name="Nature">
        <title>Complex archaea that bridge the gap between prokaryotes and eukaryotes.</title>
        <authorList>
            <person name="Spang A."/>
            <person name="Saw J.H."/>
            <person name="Jorgensen S.L."/>
            <person name="Zaremba-Niedzwiedzka K."/>
            <person name="Martijn J."/>
            <person name="Lind A.E."/>
            <person name="van Eijk R."/>
            <person name="Schleper C."/>
            <person name="Guy L."/>
            <person name="Ettema T.J."/>
        </authorList>
    </citation>
    <scope>NUCLEOTIDE SEQUENCE</scope>
</reference>
<name>A0A0F9Q392_9ZZZZ</name>
<evidence type="ECO:0000313" key="1">
    <source>
        <dbReference type="EMBL" id="KKM99842.1"/>
    </source>
</evidence>
<comment type="caution">
    <text evidence="1">The sequence shown here is derived from an EMBL/GenBank/DDBJ whole genome shotgun (WGS) entry which is preliminary data.</text>
</comment>
<dbReference type="EMBL" id="LAZR01005451">
    <property type="protein sequence ID" value="KKM99842.1"/>
    <property type="molecule type" value="Genomic_DNA"/>
</dbReference>